<dbReference type="InterPro" id="IPR036188">
    <property type="entry name" value="FAD/NAD-bd_sf"/>
</dbReference>
<dbReference type="SUPFAM" id="SSF46689">
    <property type="entry name" value="Homeodomain-like"/>
    <property type="match status" value="1"/>
</dbReference>
<dbReference type="Gene3D" id="1.10.287.80">
    <property type="entry name" value="ATP synthase, gamma subunit, helix hairpin domain"/>
    <property type="match status" value="1"/>
</dbReference>
<dbReference type="OrthoDB" id="9982100at2759"/>
<accession>A0A182E2Z1</accession>
<dbReference type="SUPFAM" id="SSF51905">
    <property type="entry name" value="FAD/NAD(P)-binding domain"/>
    <property type="match status" value="1"/>
</dbReference>
<comment type="similarity">
    <text evidence="2">Belongs to the flavin monoamine oxidase family.</text>
</comment>
<feature type="compositionally biased region" description="Low complexity" evidence="5">
    <location>
        <begin position="36"/>
        <end position="47"/>
    </location>
</feature>
<evidence type="ECO:0000313" key="8">
    <source>
        <dbReference type="Proteomes" id="UP000271087"/>
    </source>
</evidence>
<dbReference type="GO" id="GO:0003682">
    <property type="term" value="F:chromatin binding"/>
    <property type="evidence" value="ECO:0007669"/>
    <property type="project" value="TreeGrafter"/>
</dbReference>
<proteinExistence type="inferred from homology"/>
<gene>
    <name evidence="7" type="ORF">NOO_LOCUS2344</name>
</gene>
<dbReference type="PROSITE" id="PS50934">
    <property type="entry name" value="SWIRM"/>
    <property type="match status" value="1"/>
</dbReference>
<dbReference type="InterPro" id="IPR023194">
    <property type="entry name" value="eIF3-like_dom_sf"/>
</dbReference>
<dbReference type="InterPro" id="IPR002937">
    <property type="entry name" value="Amino_oxidase"/>
</dbReference>
<dbReference type="PANTHER" id="PTHR10742">
    <property type="entry name" value="FLAVIN MONOAMINE OXIDASE"/>
    <property type="match status" value="1"/>
</dbReference>
<comment type="subcellular location">
    <subcellularLocation>
        <location evidence="1">Nucleus</location>
    </subcellularLocation>
</comment>
<dbReference type="Gene3D" id="1.10.10.10">
    <property type="entry name" value="Winged helix-like DNA-binding domain superfamily/Winged helix DNA-binding domain"/>
    <property type="match status" value="1"/>
</dbReference>
<reference evidence="7 8" key="2">
    <citation type="submission" date="2018-08" db="EMBL/GenBank/DDBJ databases">
        <authorList>
            <person name="Laetsch R D."/>
            <person name="Stevens L."/>
            <person name="Kumar S."/>
            <person name="Blaxter L. M."/>
        </authorList>
    </citation>
    <scope>NUCLEOTIDE SEQUENCE [LARGE SCALE GENOMIC DNA]</scope>
</reference>
<evidence type="ECO:0000259" key="6">
    <source>
        <dbReference type="PROSITE" id="PS50934"/>
    </source>
</evidence>
<name>A0A182E2Z1_ONCOC</name>
<dbReference type="GO" id="GO:0005634">
    <property type="term" value="C:nucleus"/>
    <property type="evidence" value="ECO:0007669"/>
    <property type="project" value="UniProtKB-SubCell"/>
</dbReference>
<sequence>MGDWDDDDFEIDVKQLDEKKHTIVDEELSDKEQNQSLSATKSAVSSSKIKKKNDPLNTFSTDLNRELSAKEKEQLQRKADLMLAKDLFGIDDDEPLTYAELNSLDEFRTFGENIGRMLSARSNATHFSEMLISLLKVVVSNMDASKARVLSTVLKTIADEKTAAEKKAKGKGATTKPVIKNVNKSNAASTKANKDLYDDYVADEYDDYADHFILTANSKMADEASSSGEMRRNLRSHSANRVQHETENFETSYDNIDIMQWEDDDIALRLAANRSCLLSNRPTTQEMNAFPELEKNRGSITLYLYLRNKLLQIWHQNPRIELTLRDFMSELSSPYDSDPLFARRIYEFLQRFGYINVGIFNRLSTPPKTLPRRVIVIGAGIAGIIATRQLKSFGLDVILLEARSRIGGRISTYIKPLTGTTSVENKSRDLIVAELGASFIYGTFGNPLMTLCKQFEIRCLPICLDQCPIYDPTGKAVEPRRIRLVERAFNDIIYASTYMAHVKGITELNGRKLSLGETFTVMLKEQDYRLQTKRISYFASYENVLNKLKVVQDTMVLKKDEIMRLHAAYEQLKEKEGSTDLSEDEQMENEIMLKCAVKDIDDAIQAYESLESKRKEINVALAELSRNEPSTVYMNEMDKKILDFHIANLEYFIGASIDEVSLKHWNQKADYGLEGPNMYEYINYITT</sequence>
<dbReference type="AlphaFoldDB" id="A0A182E2Z1"/>
<feature type="region of interest" description="Disordered" evidence="5">
    <location>
        <begin position="25"/>
        <end position="49"/>
    </location>
</feature>
<evidence type="ECO:0000313" key="7">
    <source>
        <dbReference type="EMBL" id="VDK66098.1"/>
    </source>
</evidence>
<dbReference type="PANTHER" id="PTHR10742:SF386">
    <property type="entry name" value="LYSINE-SPECIFIC HISTONE DEMETHYLASE 1A"/>
    <property type="match status" value="1"/>
</dbReference>
<dbReference type="Pfam" id="PF08597">
    <property type="entry name" value="eIF3_subunit"/>
    <property type="match status" value="1"/>
</dbReference>
<keyword evidence="4" id="KW-0175">Coiled coil</keyword>
<dbReference type="Proteomes" id="UP000271087">
    <property type="component" value="Unassembled WGS sequence"/>
</dbReference>
<dbReference type="Gene3D" id="1.10.246.60">
    <property type="entry name" value="Eukaryotic translation initiation factor 3 like domains"/>
    <property type="match status" value="1"/>
</dbReference>
<evidence type="ECO:0000256" key="1">
    <source>
        <dbReference type="ARBA" id="ARBA00004123"/>
    </source>
</evidence>
<dbReference type="Pfam" id="PF04433">
    <property type="entry name" value="SWIRM"/>
    <property type="match status" value="1"/>
</dbReference>
<dbReference type="GO" id="GO:0005852">
    <property type="term" value="C:eukaryotic translation initiation factor 3 complex"/>
    <property type="evidence" value="ECO:0007669"/>
    <property type="project" value="InterPro"/>
</dbReference>
<protein>
    <submittedName>
        <fullName evidence="9">SWIRM domain-containing protein</fullName>
    </submittedName>
</protein>
<dbReference type="STRING" id="42157.A0A182E2Z1"/>
<feature type="domain" description="SWIRM" evidence="6">
    <location>
        <begin position="268"/>
        <end position="366"/>
    </location>
</feature>
<dbReference type="InterPro" id="IPR036388">
    <property type="entry name" value="WH-like_DNA-bd_sf"/>
</dbReference>
<dbReference type="Gene3D" id="3.50.50.60">
    <property type="entry name" value="FAD/NAD(P)-binding domain"/>
    <property type="match status" value="1"/>
</dbReference>
<organism evidence="9">
    <name type="scientific">Onchocerca ochengi</name>
    <name type="common">Filarial nematode worm</name>
    <dbReference type="NCBI Taxonomy" id="42157"/>
    <lineage>
        <taxon>Eukaryota</taxon>
        <taxon>Metazoa</taxon>
        <taxon>Ecdysozoa</taxon>
        <taxon>Nematoda</taxon>
        <taxon>Chromadorea</taxon>
        <taxon>Rhabditida</taxon>
        <taxon>Spirurina</taxon>
        <taxon>Spiruromorpha</taxon>
        <taxon>Filarioidea</taxon>
        <taxon>Onchocercidae</taxon>
        <taxon>Onchocerca</taxon>
    </lineage>
</organism>
<evidence type="ECO:0000256" key="2">
    <source>
        <dbReference type="ARBA" id="ARBA00005995"/>
    </source>
</evidence>
<dbReference type="InterPro" id="IPR007526">
    <property type="entry name" value="SWIRM"/>
</dbReference>
<evidence type="ECO:0000256" key="4">
    <source>
        <dbReference type="SAM" id="Coils"/>
    </source>
</evidence>
<dbReference type="InterPro" id="IPR013906">
    <property type="entry name" value="eIF3j"/>
</dbReference>
<feature type="coiled-coil region" evidence="4">
    <location>
        <begin position="555"/>
        <end position="627"/>
    </location>
</feature>
<dbReference type="Pfam" id="PF01593">
    <property type="entry name" value="Amino_oxidase"/>
    <property type="match status" value="1"/>
</dbReference>
<dbReference type="GO" id="GO:0140682">
    <property type="term" value="F:FAD-dependent H3K4me/H3K4me3 demethylase activity"/>
    <property type="evidence" value="ECO:0007669"/>
    <property type="project" value="UniProtKB-ARBA"/>
</dbReference>
<dbReference type="InterPro" id="IPR050281">
    <property type="entry name" value="Flavin_monoamine_oxidase"/>
</dbReference>
<dbReference type="GO" id="GO:0003743">
    <property type="term" value="F:translation initiation factor activity"/>
    <property type="evidence" value="ECO:0007669"/>
    <property type="project" value="InterPro"/>
</dbReference>
<evidence type="ECO:0000256" key="5">
    <source>
        <dbReference type="SAM" id="MobiDB-lite"/>
    </source>
</evidence>
<keyword evidence="3" id="KW-0560">Oxidoreductase</keyword>
<dbReference type="InterPro" id="IPR009057">
    <property type="entry name" value="Homeodomain-like_sf"/>
</dbReference>
<dbReference type="WBParaSite" id="nOo.2.0.1.t02344-RA">
    <property type="protein sequence ID" value="nOo.2.0.1.t02344-RA"/>
    <property type="gene ID" value="nOo.2.0.1.g02344"/>
</dbReference>
<dbReference type="EMBL" id="UYRW01000361">
    <property type="protein sequence ID" value="VDK66098.1"/>
    <property type="molecule type" value="Genomic_DNA"/>
</dbReference>
<evidence type="ECO:0000313" key="9">
    <source>
        <dbReference type="WBParaSite" id="nOo.2.0.1.t02344-RA"/>
    </source>
</evidence>
<reference evidence="9" key="1">
    <citation type="submission" date="2016-06" db="UniProtKB">
        <authorList>
            <consortium name="WormBaseParasite"/>
        </authorList>
    </citation>
    <scope>IDENTIFICATION</scope>
</reference>
<keyword evidence="8" id="KW-1185">Reference proteome</keyword>
<dbReference type="GO" id="GO:0050660">
    <property type="term" value="F:flavin adenine dinucleotide binding"/>
    <property type="evidence" value="ECO:0007669"/>
    <property type="project" value="TreeGrafter"/>
</dbReference>
<evidence type="ECO:0000256" key="3">
    <source>
        <dbReference type="ARBA" id="ARBA00023002"/>
    </source>
</evidence>